<name>A0ABT7E4Q3_9NEIS</name>
<dbReference type="Gene3D" id="3.30.750.140">
    <property type="match status" value="1"/>
</dbReference>
<evidence type="ECO:0000313" key="3">
    <source>
        <dbReference type="EMBL" id="MDK2126415.1"/>
    </source>
</evidence>
<keyword evidence="4" id="KW-1185">Reference proteome</keyword>
<keyword evidence="3" id="KW-0966">Cell projection</keyword>
<dbReference type="InterPro" id="IPR021136">
    <property type="entry name" value="Flagellar_hook_control-like_C"/>
</dbReference>
<evidence type="ECO:0000313" key="4">
    <source>
        <dbReference type="Proteomes" id="UP001172778"/>
    </source>
</evidence>
<comment type="caution">
    <text evidence="3">The sequence shown here is derived from an EMBL/GenBank/DDBJ whole genome shotgun (WGS) entry which is preliminary data.</text>
</comment>
<organism evidence="3 4">
    <name type="scientific">Parachitinimonas caeni</name>
    <dbReference type="NCBI Taxonomy" id="3031301"/>
    <lineage>
        <taxon>Bacteria</taxon>
        <taxon>Pseudomonadati</taxon>
        <taxon>Pseudomonadota</taxon>
        <taxon>Betaproteobacteria</taxon>
        <taxon>Neisseriales</taxon>
        <taxon>Chitinibacteraceae</taxon>
        <taxon>Parachitinimonas</taxon>
    </lineage>
</organism>
<gene>
    <name evidence="3" type="ORF">PZA18_20455</name>
</gene>
<reference evidence="3" key="1">
    <citation type="submission" date="2023-03" db="EMBL/GenBank/DDBJ databases">
        <title>Chitinimonas shenzhenensis gen. nov., sp. nov., a novel member of family Burkholderiaceae isolated from activated sludge collected in Shen Zhen, China.</title>
        <authorList>
            <person name="Wang X."/>
        </authorList>
    </citation>
    <scope>NUCLEOTIDE SEQUENCE</scope>
    <source>
        <strain evidence="3">DQS-5</strain>
    </source>
</reference>
<dbReference type="Proteomes" id="UP001172778">
    <property type="component" value="Unassembled WGS sequence"/>
</dbReference>
<keyword evidence="3" id="KW-0969">Cilium</keyword>
<evidence type="ECO:0000259" key="2">
    <source>
        <dbReference type="Pfam" id="PF02120"/>
    </source>
</evidence>
<evidence type="ECO:0000256" key="1">
    <source>
        <dbReference type="SAM" id="MobiDB-lite"/>
    </source>
</evidence>
<protein>
    <submittedName>
        <fullName evidence="3">Flagellar hook-length control protein FliK</fullName>
    </submittedName>
</protein>
<feature type="region of interest" description="Disordered" evidence="1">
    <location>
        <begin position="198"/>
        <end position="228"/>
    </location>
</feature>
<keyword evidence="3" id="KW-0282">Flagellum</keyword>
<feature type="domain" description="Flagellar hook-length control protein-like C-terminal" evidence="2">
    <location>
        <begin position="299"/>
        <end position="370"/>
    </location>
</feature>
<sequence>MTTPTDSAATQLQLYAKTIQAPLIQISDTLETTALLFTVGEKVKAEVRGELQGGRFAVMVKDQLLDLNLPRNTQPGEKLDLTVLANSPKLTFLLQRENASPPPAAPTTPAANDAEARNVKLSPMAQLLGNLIAEPPADAEPKLSQLAQVGPLFAGKLPEPATVAGALRQAIGESGLFYESHQAEWISGQRPLASLLNEPQAKAQPQSRPAVPQTPTPLVGKEEDGQQATTEAGKGALLPPFAQTADEPPIVRQLVQQQLETLDQRQINWQGPVWPGQVMRWEIDEPPEQGKSGREGEEGMVWHTRLHLDLPHLGGVTALLALRGHTVDLRFQVADADTASQIRANDERLLAGFEAAGLELASRQVDVGDDEVTGRGG</sequence>
<dbReference type="Pfam" id="PF02120">
    <property type="entry name" value="Flg_hook"/>
    <property type="match status" value="1"/>
</dbReference>
<dbReference type="InterPro" id="IPR038610">
    <property type="entry name" value="FliK-like_C_sf"/>
</dbReference>
<proteinExistence type="predicted"/>
<dbReference type="RefSeq" id="WP_284102734.1">
    <property type="nucleotide sequence ID" value="NZ_JARRAF010000037.1"/>
</dbReference>
<dbReference type="EMBL" id="JARRAF010000037">
    <property type="protein sequence ID" value="MDK2126415.1"/>
    <property type="molecule type" value="Genomic_DNA"/>
</dbReference>
<accession>A0ABT7E4Q3</accession>